<dbReference type="GO" id="GO:0000422">
    <property type="term" value="P:autophagy of mitochondrion"/>
    <property type="evidence" value="ECO:0007669"/>
    <property type="project" value="TreeGrafter"/>
</dbReference>
<dbReference type="PANTHER" id="PTHR13190">
    <property type="entry name" value="AUTOPHAGY-RELATED 2, ISOFORM A"/>
    <property type="match status" value="1"/>
</dbReference>
<dbReference type="Proteomes" id="UP000694402">
    <property type="component" value="Unassembled WGS sequence"/>
</dbReference>
<reference evidence="11" key="1">
    <citation type="submission" date="2025-08" db="UniProtKB">
        <authorList>
            <consortium name="Ensembl"/>
        </authorList>
    </citation>
    <scope>IDENTIFICATION</scope>
</reference>
<keyword evidence="12" id="KW-1185">Reference proteome</keyword>
<protein>
    <recommendedName>
        <fullName evidence="13">Autophagy related 2A</fullName>
    </recommendedName>
</protein>
<comment type="subcellular location">
    <subcellularLocation>
        <location evidence="1">Endoplasmic reticulum membrane</location>
        <topology evidence="1">Peripheral membrane protein</topology>
    </subcellularLocation>
    <subcellularLocation>
        <location evidence="2">Preautophagosomal structure membrane</location>
        <topology evidence="2">Peripheral membrane protein</topology>
    </subcellularLocation>
</comment>
<evidence type="ECO:0000256" key="7">
    <source>
        <dbReference type="ARBA" id="ARBA00023136"/>
    </source>
</evidence>
<name>A0A8C8INW5_ONCTS</name>
<evidence type="ECO:0000256" key="6">
    <source>
        <dbReference type="ARBA" id="ARBA00023055"/>
    </source>
</evidence>
<evidence type="ECO:0000313" key="12">
    <source>
        <dbReference type="Proteomes" id="UP000694402"/>
    </source>
</evidence>
<keyword evidence="7" id="KW-0472">Membrane</keyword>
<evidence type="ECO:0000256" key="10">
    <source>
        <dbReference type="SAM" id="MobiDB-lite"/>
    </source>
</evidence>
<evidence type="ECO:0000256" key="8">
    <source>
        <dbReference type="ARBA" id="ARBA00024479"/>
    </source>
</evidence>
<evidence type="ECO:0000313" key="11">
    <source>
        <dbReference type="Ensembl" id="ENSOTSP00005079070.2"/>
    </source>
</evidence>
<accession>A0A8C8INW5</accession>
<comment type="catalytic activity">
    <reaction evidence="9">
        <text>a 1,2-diacyl-sn-glycero-3-phosphoethanolamine(in) = a 1,2-diacyl-sn-glycero-3-phosphoethanolamine(out)</text>
        <dbReference type="Rhea" id="RHEA:38895"/>
        <dbReference type="ChEBI" id="CHEBI:64612"/>
    </reaction>
</comment>
<sequence>MSRWLFPWSGSIKKRACRYLLQHYLGHFLQERLSLEQLSLDLYNGSGVIKEINIDVWAVNEHLESLGAPFEIVDGFVSSIEVTIPWSALVTDHCTLIISGLQITCRPKYRSSGGLDSQGWSTCMTSSMQLAQECLKDPPEASEEPPAPLEGLEMFAQTIETVLRRIKVTLLDTIVRIEHQPLDMETGIALEVHIKRLEYCDEAVRDPSQTVPVDIHQPPAFLHKILQLSSVQLLYETTGGPQEDDPPAVQQPLLIGSCSGFMETTVKIKQNDMLPGPKVCVFQWICSVPSCVHFKFLRTSITKTIQLILLTPPPGRSSQSEPLKPEVLLRLSLGGLTLTLLEQDPPPGPDAAYSLAQVSQVFFRELAFFKDSMFSERDFHHLRASFAKACPHSHLRMTGAAVQVACEMRSAGRHSRAVTSDLSFSRLELLECLWEPGKPQYTELLHFQRAGMFTVGATARPCAQLHYSLTEKHLRKVNQDSLCHQISGLLYVYDCLSLNILLSVSQTQSSELHSSLSLLSPHAILKLRFPIPDLRPYHLRRPPSQRSVRQENLVLELCDLDIRSQEGPDLQPDPHQLFVHCLSGTYEGWEGGSFPCIRVKKSQESMAKLSVRVSGGEGLGSGLGGVGVGLMRDLGSMSFENPCELREKTSSPFSSNRTMFETEEMVIPADPEEMQQFQSQCVSQCVVDVSLPLAYIFLPSKQAFQSVYNRINNDLLMWEASPPSDPKSDHSPQHRRQDNDYFHLCKSAFKLDSEEEEEEEDAQFYTASVSARCGQSEPRPNHNLSLLSLTVVIGKGRLQAMTDSKGETGSQEDRCHGELMLDLEGGKMFSVAQHQNNPHLSFLCLESRRVELYHKAVVKDSPVPRRLEMPSFTPPGHLDPTIYPTEVGVSSVSGRETEVHMLSTAFKITLDPQRNVKEFLVALRLHGATMRHQMAQTNHSWHEQLLPSYTHTWPLYLPLRVLFTAESFSLSSNIIVDTATFHLRFILDDSALYLSDKCESGVVDLRRDYVCVLDIDLLELAITTWKGSDKGKLSQPLFELRCSNNVVHLHTCADSCAALVNMLQYLVSQGDLHPPPRQTSPTEIAGQKLPLSESPASLPPCPPAETAEINQCDLLDALIDTERSHPDEDMDSGSPTVPRGSPVSVYLFPGEAPKLPPPVVIDGEESELDGLVATATEVQADMMSEEGSECSEDNEDFCILEAPGMGIPPRDGEPMVTVLTEGPIRVREGHFSRPRGSSDLLRAPSHFPVPQSRVVLREVSVVWHLYGGRDFGGKAMGRSAPSGMRGSPSRSAAPSRPQNSWRWAGGGGRQHNLLMEIQLTKVSFQHESYPVVVSAAGPCQEGRMPGVGVGAVGEQPLSRQVFIVQELEIRDRLASSQLNKFLYLYTSESMPRRAHSNMLTVKALQVCPDSGVGGPECCLRISLLPLRLNIDQDALFFLKDFFSSLAAGVNPYLPMDPAAEETTSGLGPDLTASVETTYSEQSSSSSGSTSSTDQPIYFREFRFTSEVPIWLDYQGKHVVIEQGTFAGILIGLAQLNCSELKLKRLCCRHGLLGVDKVIQYAVTEWLTDIRKNQLPGILGGVGPMHSVVQLFHGVRDLFWMPIEQYRRDGRIIRGLQRGAASFGTSTASAALELSNRLVQAIQATAETVYDILSPTPPLNRYITEGRPPSNQPRRPHQPADLREGVAKAYDTVREGMMDTAQTLCDVASRGHEQKGLPGAVGGVLRQIPPTVVRPLIVASEATSNLLGGMRNQIKPDARKEDFLKWRSDEGQE</sequence>
<dbReference type="Pfam" id="PF13329">
    <property type="entry name" value="ATG2_CAD"/>
    <property type="match status" value="3"/>
</dbReference>
<comment type="similarity">
    <text evidence="3">Belongs to the ATG2 family.</text>
</comment>
<evidence type="ECO:0000256" key="2">
    <source>
        <dbReference type="ARBA" id="ARBA00004623"/>
    </source>
</evidence>
<reference evidence="11" key="2">
    <citation type="submission" date="2025-09" db="UniProtKB">
        <authorList>
            <consortium name="Ensembl"/>
        </authorList>
    </citation>
    <scope>IDENTIFICATION</scope>
</reference>
<dbReference type="GO" id="GO:0034045">
    <property type="term" value="C:phagophore assembly site membrane"/>
    <property type="evidence" value="ECO:0007669"/>
    <property type="project" value="UniProtKB-SubCell"/>
</dbReference>
<keyword evidence="4" id="KW-0813">Transport</keyword>
<dbReference type="GO" id="GO:0005789">
    <property type="term" value="C:endoplasmic reticulum membrane"/>
    <property type="evidence" value="ECO:0007669"/>
    <property type="project" value="UniProtKB-SubCell"/>
</dbReference>
<keyword evidence="6" id="KW-0445">Lipid transport</keyword>
<dbReference type="GO" id="GO:0043495">
    <property type="term" value="F:protein-membrane adaptor activity"/>
    <property type="evidence" value="ECO:0007669"/>
    <property type="project" value="TreeGrafter"/>
</dbReference>
<feature type="compositionally biased region" description="Low complexity" evidence="10">
    <location>
        <begin position="1287"/>
        <end position="1297"/>
    </location>
</feature>
<evidence type="ECO:0000256" key="3">
    <source>
        <dbReference type="ARBA" id="ARBA00009714"/>
    </source>
</evidence>
<dbReference type="GeneTree" id="ENSGT00620000087966"/>
<dbReference type="InterPro" id="IPR026849">
    <property type="entry name" value="ATG2"/>
</dbReference>
<organism evidence="11 12">
    <name type="scientific">Oncorhynchus tshawytscha</name>
    <name type="common">Chinook salmon</name>
    <name type="synonym">Salmo tshawytscha</name>
    <dbReference type="NCBI Taxonomy" id="74940"/>
    <lineage>
        <taxon>Eukaryota</taxon>
        <taxon>Metazoa</taxon>
        <taxon>Chordata</taxon>
        <taxon>Craniata</taxon>
        <taxon>Vertebrata</taxon>
        <taxon>Euteleostomi</taxon>
        <taxon>Actinopterygii</taxon>
        <taxon>Neopterygii</taxon>
        <taxon>Teleostei</taxon>
        <taxon>Protacanthopterygii</taxon>
        <taxon>Salmoniformes</taxon>
        <taxon>Salmonidae</taxon>
        <taxon>Salmoninae</taxon>
        <taxon>Oncorhynchus</taxon>
    </lineage>
</organism>
<evidence type="ECO:0008006" key="13">
    <source>
        <dbReference type="Google" id="ProtNLM"/>
    </source>
</evidence>
<dbReference type="PANTHER" id="PTHR13190:SF21">
    <property type="entry name" value="AUTOPHAGY-RELATED PROTEIN 2 HOMOLOG A"/>
    <property type="match status" value="1"/>
</dbReference>
<feature type="region of interest" description="Disordered" evidence="10">
    <location>
        <begin position="1274"/>
        <end position="1305"/>
    </location>
</feature>
<comment type="catalytic activity">
    <reaction evidence="8">
        <text>a 1,2-diacyl-sn-glycero-3-phospho-L-serine(in) = a 1,2-diacyl-sn-glycero-3-phospho-L-serine(out)</text>
        <dbReference type="Rhea" id="RHEA:38663"/>
        <dbReference type="ChEBI" id="CHEBI:57262"/>
    </reaction>
</comment>
<evidence type="ECO:0000256" key="1">
    <source>
        <dbReference type="ARBA" id="ARBA00004406"/>
    </source>
</evidence>
<dbReference type="GO" id="GO:0032266">
    <property type="term" value="F:phosphatidylinositol-3-phosphate binding"/>
    <property type="evidence" value="ECO:0007669"/>
    <property type="project" value="TreeGrafter"/>
</dbReference>
<dbReference type="GO" id="GO:0061908">
    <property type="term" value="C:phagophore"/>
    <property type="evidence" value="ECO:0007669"/>
    <property type="project" value="TreeGrafter"/>
</dbReference>
<dbReference type="GO" id="GO:0061723">
    <property type="term" value="P:glycophagy"/>
    <property type="evidence" value="ECO:0007669"/>
    <property type="project" value="TreeGrafter"/>
</dbReference>
<dbReference type="GO" id="GO:0061709">
    <property type="term" value="P:reticulophagy"/>
    <property type="evidence" value="ECO:0007669"/>
    <property type="project" value="TreeGrafter"/>
</dbReference>
<keyword evidence="5" id="KW-0256">Endoplasmic reticulum</keyword>
<proteinExistence type="inferred from homology"/>
<dbReference type="GO" id="GO:0006869">
    <property type="term" value="P:lipid transport"/>
    <property type="evidence" value="ECO:0007669"/>
    <property type="project" value="UniProtKB-KW"/>
</dbReference>
<evidence type="ECO:0000256" key="5">
    <source>
        <dbReference type="ARBA" id="ARBA00022824"/>
    </source>
</evidence>
<feature type="region of interest" description="Disordered" evidence="10">
    <location>
        <begin position="1660"/>
        <end position="1682"/>
    </location>
</feature>
<dbReference type="GO" id="GO:0000045">
    <property type="term" value="P:autophagosome assembly"/>
    <property type="evidence" value="ECO:0007669"/>
    <property type="project" value="TreeGrafter"/>
</dbReference>
<dbReference type="GO" id="GO:0034727">
    <property type="term" value="P:piecemeal microautophagy of the nucleus"/>
    <property type="evidence" value="ECO:0007669"/>
    <property type="project" value="TreeGrafter"/>
</dbReference>
<evidence type="ECO:0000256" key="4">
    <source>
        <dbReference type="ARBA" id="ARBA00022448"/>
    </source>
</evidence>
<gene>
    <name evidence="11" type="primary">ATG2A</name>
</gene>
<dbReference type="Ensembl" id="ENSOTST00005085667.2">
    <property type="protein sequence ID" value="ENSOTSP00005079070.2"/>
    <property type="gene ID" value="ENSOTSG00005036843.2"/>
</dbReference>
<evidence type="ECO:0000256" key="9">
    <source>
        <dbReference type="ARBA" id="ARBA00024615"/>
    </source>
</evidence>